<dbReference type="InterPro" id="IPR035328">
    <property type="entry name" value="DUF3048_C"/>
</dbReference>
<accession>A0A150L8H7</accession>
<evidence type="ECO:0000259" key="1">
    <source>
        <dbReference type="Pfam" id="PF11258"/>
    </source>
</evidence>
<dbReference type="Gene3D" id="3.50.90.10">
    <property type="entry name" value="YerB-like"/>
    <property type="match status" value="1"/>
</dbReference>
<dbReference type="Proteomes" id="UP000075683">
    <property type="component" value="Unassembled WGS sequence"/>
</dbReference>
<dbReference type="AlphaFoldDB" id="A0A150L8H7"/>
<dbReference type="Pfam" id="PF17479">
    <property type="entry name" value="DUF3048_C"/>
    <property type="match status" value="1"/>
</dbReference>
<dbReference type="Pfam" id="PF11258">
    <property type="entry name" value="DUF3048"/>
    <property type="match status" value="1"/>
</dbReference>
<gene>
    <name evidence="3" type="ORF">B4135_4030</name>
</gene>
<feature type="domain" description="DUF3048" evidence="2">
    <location>
        <begin position="244"/>
        <end position="354"/>
    </location>
</feature>
<reference evidence="3 4" key="1">
    <citation type="submission" date="2016-01" db="EMBL/GenBank/DDBJ databases">
        <title>Draft Genome Sequences of Seven Thermophilic Sporeformers Isolated from Foods.</title>
        <authorList>
            <person name="Berendsen E.M."/>
            <person name="Wells-Bennik M.H."/>
            <person name="Krawcyk A.O."/>
            <person name="De Jong A."/>
            <person name="Holsappel S."/>
            <person name="Eijlander R.T."/>
            <person name="Kuipers O.P."/>
        </authorList>
    </citation>
    <scope>NUCLEOTIDE SEQUENCE [LARGE SCALE GENOMIC DNA]</scope>
    <source>
        <strain evidence="3 4">B4135</strain>
    </source>
</reference>
<evidence type="ECO:0000313" key="3">
    <source>
        <dbReference type="EMBL" id="KYD08319.1"/>
    </source>
</evidence>
<protein>
    <recommendedName>
        <fullName evidence="5">DUF3048 domain-containing protein</fullName>
    </recommendedName>
</protein>
<dbReference type="STRING" id="301148.B4135_4030"/>
<feature type="domain" description="DUF3048" evidence="1">
    <location>
        <begin position="78"/>
        <end position="217"/>
    </location>
</feature>
<proteinExistence type="predicted"/>
<name>A0A150L8H7_9BACI</name>
<dbReference type="InterPro" id="IPR021416">
    <property type="entry name" value="DUF3048_N"/>
</dbReference>
<evidence type="ECO:0008006" key="5">
    <source>
        <dbReference type="Google" id="ProtNLM"/>
    </source>
</evidence>
<sequence>MSETDFFLYVDALKWYKQIFDRRQVSPLKGKKWLLIFTVAAAVVLSACTKERVPEKGSESPAENKPETVEKPSYPFPLTGLLSEEKPNHRAIAVMINNHPKARPQSGLQKADVVIEALAEGGITRFLAVFQSEFPERIGPVRSARDYYIRLAKGFDGLFVFHGWSPEAKKLIESQYIDSLNGLFYDGTLFQRVAFRQAPHNSYISYKNILKGAEKAGCDLDTPPAPYRFLSGGETVEGEDVRSVAVSYSTDDFLVRYEYDPAAEKYKRYSGGAQTVDYDTGDPVLLDNVLIVEMDHAPLNDGSGRIAIDLESGGRGYLLQKGKMRKIRWENVNGRIVPYDGTEQARLVPGKTWINIVPAPMENVLSVPAQ</sequence>
<comment type="caution">
    <text evidence="3">The sequence shown here is derived from an EMBL/GenBank/DDBJ whole genome shotgun (WGS) entry which is preliminary data.</text>
</comment>
<evidence type="ECO:0000259" key="2">
    <source>
        <dbReference type="Pfam" id="PF17479"/>
    </source>
</evidence>
<evidence type="ECO:0000313" key="4">
    <source>
        <dbReference type="Proteomes" id="UP000075683"/>
    </source>
</evidence>
<dbReference type="PATRIC" id="fig|301148.3.peg.2320"/>
<organism evidence="3 4">
    <name type="scientific">Caldibacillus debilis</name>
    <dbReference type="NCBI Taxonomy" id="301148"/>
    <lineage>
        <taxon>Bacteria</taxon>
        <taxon>Bacillati</taxon>
        <taxon>Bacillota</taxon>
        <taxon>Bacilli</taxon>
        <taxon>Bacillales</taxon>
        <taxon>Bacillaceae</taxon>
        <taxon>Caldibacillus</taxon>
    </lineage>
</organism>
<dbReference type="SUPFAM" id="SSF159774">
    <property type="entry name" value="YerB-like"/>
    <property type="match status" value="1"/>
</dbReference>
<dbReference type="EMBL" id="LQYT01000140">
    <property type="protein sequence ID" value="KYD08319.1"/>
    <property type="molecule type" value="Genomic_DNA"/>
</dbReference>
<dbReference type="InterPro" id="IPR023158">
    <property type="entry name" value="YerB-like_sf"/>
</dbReference>